<name>A0ABX5LPQ4_9BACT</name>
<gene>
    <name evidence="2" type="ORF">B0H50_10745</name>
</gene>
<feature type="transmembrane region" description="Helical" evidence="1">
    <location>
        <begin position="34"/>
        <end position="53"/>
    </location>
</feature>
<dbReference type="Proteomes" id="UP000245523">
    <property type="component" value="Unassembled WGS sequence"/>
</dbReference>
<accession>A0ABX5LPQ4</accession>
<feature type="transmembrane region" description="Helical" evidence="1">
    <location>
        <begin position="108"/>
        <end position="126"/>
    </location>
</feature>
<keyword evidence="1" id="KW-0472">Membrane</keyword>
<reference evidence="2 3" key="1">
    <citation type="submission" date="2018-05" db="EMBL/GenBank/DDBJ databases">
        <title>Animal gut microbial communities from fecal samples from Wisconsin, USA.</title>
        <authorList>
            <person name="Neumann A."/>
        </authorList>
    </citation>
    <scope>NUCLEOTIDE SEQUENCE [LARGE SCALE GENOMIC DNA]</scope>
    <source>
        <strain evidence="2 3">UWS4</strain>
    </source>
</reference>
<feature type="transmembrane region" description="Helical" evidence="1">
    <location>
        <begin position="133"/>
        <end position="151"/>
    </location>
</feature>
<proteinExistence type="predicted"/>
<feature type="transmembrane region" description="Helical" evidence="1">
    <location>
        <begin position="6"/>
        <end position="22"/>
    </location>
</feature>
<dbReference type="RefSeq" id="WP_106198725.1">
    <property type="nucleotide sequence ID" value="NZ_JAXEIU010000050.1"/>
</dbReference>
<feature type="transmembrane region" description="Helical" evidence="1">
    <location>
        <begin position="59"/>
        <end position="75"/>
    </location>
</feature>
<keyword evidence="1" id="KW-0812">Transmembrane</keyword>
<organism evidence="2 3">
    <name type="scientific">Hallerella porci</name>
    <dbReference type="NCBI Taxonomy" id="1945871"/>
    <lineage>
        <taxon>Bacteria</taxon>
        <taxon>Pseudomonadati</taxon>
        <taxon>Fibrobacterota</taxon>
        <taxon>Fibrobacteria</taxon>
        <taxon>Fibrobacterales</taxon>
        <taxon>Fibrobacteraceae</taxon>
        <taxon>Hallerella</taxon>
    </lineage>
</organism>
<dbReference type="EMBL" id="QGHD01000007">
    <property type="protein sequence ID" value="PWL03288.1"/>
    <property type="molecule type" value="Genomic_DNA"/>
</dbReference>
<feature type="transmembrane region" description="Helical" evidence="1">
    <location>
        <begin position="82"/>
        <end position="102"/>
    </location>
</feature>
<evidence type="ECO:0000313" key="3">
    <source>
        <dbReference type="Proteomes" id="UP000245523"/>
    </source>
</evidence>
<keyword evidence="1" id="KW-1133">Transmembrane helix</keyword>
<keyword evidence="3" id="KW-1185">Reference proteome</keyword>
<comment type="caution">
    <text evidence="2">The sequence shown here is derived from an EMBL/GenBank/DDBJ whole genome shotgun (WGS) entry which is preliminary data.</text>
</comment>
<evidence type="ECO:0000313" key="2">
    <source>
        <dbReference type="EMBL" id="PWL03288.1"/>
    </source>
</evidence>
<sequence>MSSFSYMLAALFAMIPAPFLFRGKLPLELRGASIAMVLLAAEFFIYFVASPTYPQYEILPFRMLALTLCISSLFLEMRRRLFGILASLLWMWIEFFGMLSLSYRGEEFHPATLIILASTFLPIYFLHPYKRESRFILAVLWVAAWIFSYEVRF</sequence>
<protein>
    <submittedName>
        <fullName evidence="2">Uncharacterized protein</fullName>
    </submittedName>
</protein>
<evidence type="ECO:0000256" key="1">
    <source>
        <dbReference type="SAM" id="Phobius"/>
    </source>
</evidence>